<proteinExistence type="predicted"/>
<gene>
    <name evidence="1" type="ORF">LOK49_LG10G00853</name>
</gene>
<comment type="caution">
    <text evidence="1">The sequence shown here is derived from an EMBL/GenBank/DDBJ whole genome shotgun (WGS) entry which is preliminary data.</text>
</comment>
<keyword evidence="2" id="KW-1185">Reference proteome</keyword>
<evidence type="ECO:0000313" key="1">
    <source>
        <dbReference type="EMBL" id="KAI7997352.1"/>
    </source>
</evidence>
<dbReference type="EMBL" id="CM045767">
    <property type="protein sequence ID" value="KAI7997352.1"/>
    <property type="molecule type" value="Genomic_DNA"/>
</dbReference>
<reference evidence="1 2" key="1">
    <citation type="journal article" date="2022" name="Plant J.">
        <title>Chromosome-level genome of Camellia lanceoleosa provides a valuable resource for understanding genome evolution and self-incompatibility.</title>
        <authorList>
            <person name="Gong W."/>
            <person name="Xiao S."/>
            <person name="Wang L."/>
            <person name="Liao Z."/>
            <person name="Chang Y."/>
            <person name="Mo W."/>
            <person name="Hu G."/>
            <person name="Li W."/>
            <person name="Zhao G."/>
            <person name="Zhu H."/>
            <person name="Hu X."/>
            <person name="Ji K."/>
            <person name="Xiang X."/>
            <person name="Song Q."/>
            <person name="Yuan D."/>
            <person name="Jin S."/>
            <person name="Zhang L."/>
        </authorList>
    </citation>
    <scope>NUCLEOTIDE SEQUENCE [LARGE SCALE GENOMIC DNA]</scope>
    <source>
        <strain evidence="1">SQ_2022a</strain>
    </source>
</reference>
<name>A0ACC0GA34_9ERIC</name>
<accession>A0ACC0GA34</accession>
<dbReference type="Proteomes" id="UP001060215">
    <property type="component" value="Chromosome 10"/>
</dbReference>
<organism evidence="1 2">
    <name type="scientific">Camellia lanceoleosa</name>
    <dbReference type="NCBI Taxonomy" id="1840588"/>
    <lineage>
        <taxon>Eukaryota</taxon>
        <taxon>Viridiplantae</taxon>
        <taxon>Streptophyta</taxon>
        <taxon>Embryophyta</taxon>
        <taxon>Tracheophyta</taxon>
        <taxon>Spermatophyta</taxon>
        <taxon>Magnoliopsida</taxon>
        <taxon>eudicotyledons</taxon>
        <taxon>Gunneridae</taxon>
        <taxon>Pentapetalae</taxon>
        <taxon>asterids</taxon>
        <taxon>Ericales</taxon>
        <taxon>Theaceae</taxon>
        <taxon>Camellia</taxon>
    </lineage>
</organism>
<evidence type="ECO:0000313" key="2">
    <source>
        <dbReference type="Proteomes" id="UP001060215"/>
    </source>
</evidence>
<protein>
    <submittedName>
        <fullName evidence="1">Uncharacterized protein</fullName>
    </submittedName>
</protein>
<sequence length="155" mass="17593">MSSTSSISLPSHPFLNRHKPHQPNRMSKTTTTRRAMAVHASIRNEDQNYRSGRIVDENLIVLRKRIHEMKMIERNYDPPANWMDWEKNCYAGYDEFICEAMGVLQSGLMNTRPSLALGMAVIVVLSVPASTGLVVFHLVEMMINAVLSGVHHLNY</sequence>